<dbReference type="EMBL" id="JAQZAO010000005">
    <property type="protein sequence ID" value="MDD7966568.1"/>
    <property type="molecule type" value="Genomic_DNA"/>
</dbReference>
<dbReference type="InterPro" id="IPR014284">
    <property type="entry name" value="RNA_pol_sigma-70_dom"/>
</dbReference>
<gene>
    <name evidence="8" type="ORF">PGB27_14625</name>
</gene>
<sequence length="225" mass="25006">METTTIFAMPADADIDHLDQDDAEVIGLLRRAAEAGWGEVLGLVPAHQAGLRRVALPVAELSARLTEAYRREHTVFLRTARAHVGRDVAEDVVQRAFANVWRRLQRPDRPEIASIVQYTCTAVMHEVHRELRAIIRDRGRRAEGEQPDHPDPATEEKPAFVDALDDALEVLSPRQRRAVLLRYQIGCSVAETAQLMAIGEGTVKRYAAEGLARLREQLSGHVGTA</sequence>
<evidence type="ECO:0000256" key="6">
    <source>
        <dbReference type="SAM" id="MobiDB-lite"/>
    </source>
</evidence>
<dbReference type="InterPro" id="IPR013325">
    <property type="entry name" value="RNA_pol_sigma_r2"/>
</dbReference>
<protein>
    <submittedName>
        <fullName evidence="8">Sigma-70 family RNA polymerase sigma factor</fullName>
    </submittedName>
</protein>
<dbReference type="Pfam" id="PF08281">
    <property type="entry name" value="Sigma70_r4_2"/>
    <property type="match status" value="1"/>
</dbReference>
<dbReference type="CDD" id="cd06171">
    <property type="entry name" value="Sigma70_r4"/>
    <property type="match status" value="1"/>
</dbReference>
<dbReference type="InterPro" id="IPR036388">
    <property type="entry name" value="WH-like_DNA-bd_sf"/>
</dbReference>
<name>A0ABT5SUN7_9PSEU</name>
<accession>A0ABT5SUN7</accession>
<comment type="caution">
    <text evidence="8">The sequence shown here is derived from an EMBL/GenBank/DDBJ whole genome shotgun (WGS) entry which is preliminary data.</text>
</comment>
<keyword evidence="4" id="KW-0238">DNA-binding</keyword>
<dbReference type="PANTHER" id="PTHR43133">
    <property type="entry name" value="RNA POLYMERASE ECF-TYPE SIGMA FACTO"/>
    <property type="match status" value="1"/>
</dbReference>
<evidence type="ECO:0000256" key="2">
    <source>
        <dbReference type="ARBA" id="ARBA00023015"/>
    </source>
</evidence>
<keyword evidence="9" id="KW-1185">Reference proteome</keyword>
<dbReference type="SUPFAM" id="SSF88659">
    <property type="entry name" value="Sigma3 and sigma4 domains of RNA polymerase sigma factors"/>
    <property type="match status" value="1"/>
</dbReference>
<dbReference type="InterPro" id="IPR013324">
    <property type="entry name" value="RNA_pol_sigma_r3/r4-like"/>
</dbReference>
<keyword evidence="5" id="KW-0804">Transcription</keyword>
<organism evidence="8 9">
    <name type="scientific">Actinomycetospora lemnae</name>
    <dbReference type="NCBI Taxonomy" id="3019891"/>
    <lineage>
        <taxon>Bacteria</taxon>
        <taxon>Bacillati</taxon>
        <taxon>Actinomycetota</taxon>
        <taxon>Actinomycetes</taxon>
        <taxon>Pseudonocardiales</taxon>
        <taxon>Pseudonocardiaceae</taxon>
        <taxon>Actinomycetospora</taxon>
    </lineage>
</organism>
<dbReference type="Gene3D" id="1.10.10.10">
    <property type="entry name" value="Winged helix-like DNA-binding domain superfamily/Winged helix DNA-binding domain"/>
    <property type="match status" value="1"/>
</dbReference>
<keyword evidence="2" id="KW-0805">Transcription regulation</keyword>
<evidence type="ECO:0000256" key="1">
    <source>
        <dbReference type="ARBA" id="ARBA00010641"/>
    </source>
</evidence>
<evidence type="ECO:0000313" key="8">
    <source>
        <dbReference type="EMBL" id="MDD7966568.1"/>
    </source>
</evidence>
<feature type="domain" description="RNA polymerase sigma factor 70 region 4 type 2" evidence="7">
    <location>
        <begin position="163"/>
        <end position="214"/>
    </location>
</feature>
<evidence type="ECO:0000259" key="7">
    <source>
        <dbReference type="Pfam" id="PF08281"/>
    </source>
</evidence>
<dbReference type="InterPro" id="IPR013249">
    <property type="entry name" value="RNA_pol_sigma70_r4_t2"/>
</dbReference>
<feature type="region of interest" description="Disordered" evidence="6">
    <location>
        <begin position="137"/>
        <end position="156"/>
    </location>
</feature>
<dbReference type="Proteomes" id="UP001300763">
    <property type="component" value="Unassembled WGS sequence"/>
</dbReference>
<dbReference type="InterPro" id="IPR039425">
    <property type="entry name" value="RNA_pol_sigma-70-like"/>
</dbReference>
<comment type="similarity">
    <text evidence="1">Belongs to the sigma-70 factor family. ECF subfamily.</text>
</comment>
<evidence type="ECO:0000256" key="3">
    <source>
        <dbReference type="ARBA" id="ARBA00023082"/>
    </source>
</evidence>
<keyword evidence="3" id="KW-0731">Sigma factor</keyword>
<evidence type="ECO:0000313" key="9">
    <source>
        <dbReference type="Proteomes" id="UP001300763"/>
    </source>
</evidence>
<dbReference type="Gene3D" id="1.10.1740.10">
    <property type="match status" value="1"/>
</dbReference>
<proteinExistence type="inferred from homology"/>
<evidence type="ECO:0000256" key="5">
    <source>
        <dbReference type="ARBA" id="ARBA00023163"/>
    </source>
</evidence>
<dbReference type="NCBIfam" id="TIGR02937">
    <property type="entry name" value="sigma70-ECF"/>
    <property type="match status" value="1"/>
</dbReference>
<dbReference type="SUPFAM" id="SSF88946">
    <property type="entry name" value="Sigma2 domain of RNA polymerase sigma factors"/>
    <property type="match status" value="1"/>
</dbReference>
<evidence type="ECO:0000256" key="4">
    <source>
        <dbReference type="ARBA" id="ARBA00023125"/>
    </source>
</evidence>
<reference evidence="8 9" key="1">
    <citation type="submission" date="2023-02" db="EMBL/GenBank/DDBJ databases">
        <title>Genome sequencing required for Actinomycetospora new species description.</title>
        <authorList>
            <person name="Saimee Y."/>
            <person name="Duangmal K."/>
        </authorList>
    </citation>
    <scope>NUCLEOTIDE SEQUENCE [LARGE SCALE GENOMIC DNA]</scope>
    <source>
        <strain evidence="8 9">DW7H6</strain>
    </source>
</reference>
<dbReference type="PANTHER" id="PTHR43133:SF8">
    <property type="entry name" value="RNA POLYMERASE SIGMA FACTOR HI_1459-RELATED"/>
    <property type="match status" value="1"/>
</dbReference>